<feature type="region of interest" description="Disordered" evidence="1">
    <location>
        <begin position="1129"/>
        <end position="1164"/>
    </location>
</feature>
<dbReference type="InterPro" id="IPR026818">
    <property type="entry name" value="Apc_fam"/>
</dbReference>
<evidence type="ECO:0000313" key="2">
    <source>
        <dbReference type="Proteomes" id="UP000695000"/>
    </source>
</evidence>
<feature type="compositionally biased region" description="Polar residues" evidence="1">
    <location>
        <begin position="731"/>
        <end position="743"/>
    </location>
</feature>
<reference evidence="3 4" key="1">
    <citation type="submission" date="2025-05" db="UniProtKB">
        <authorList>
            <consortium name="RefSeq"/>
        </authorList>
    </citation>
    <scope>IDENTIFICATION</scope>
    <source>
        <tissue evidence="3 4">Whole Larva</tissue>
    </source>
</reference>
<dbReference type="RefSeq" id="XP_017775964.1">
    <property type="nucleotide sequence ID" value="XM_017920475.1"/>
</dbReference>
<dbReference type="Proteomes" id="UP000695000">
    <property type="component" value="Unplaced"/>
</dbReference>
<dbReference type="PANTHER" id="PTHR12607:SF12">
    <property type="entry name" value="APC-LIKE, ISOFORM A-RELATED"/>
    <property type="match status" value="1"/>
</dbReference>
<feature type="region of interest" description="Disordered" evidence="1">
    <location>
        <begin position="589"/>
        <end position="611"/>
    </location>
</feature>
<evidence type="ECO:0000313" key="3">
    <source>
        <dbReference type="RefSeq" id="XP_017775963.1"/>
    </source>
</evidence>
<dbReference type="RefSeq" id="XP_017775963.1">
    <property type="nucleotide sequence ID" value="XM_017920474.1"/>
</dbReference>
<accession>A0ABM1MN14</accession>
<feature type="compositionally biased region" description="Low complexity" evidence="1">
    <location>
        <begin position="594"/>
        <end position="606"/>
    </location>
</feature>
<organism evidence="2 4">
    <name type="scientific">Nicrophorus vespilloides</name>
    <name type="common">Boreal carrion beetle</name>
    <dbReference type="NCBI Taxonomy" id="110193"/>
    <lineage>
        <taxon>Eukaryota</taxon>
        <taxon>Metazoa</taxon>
        <taxon>Ecdysozoa</taxon>
        <taxon>Arthropoda</taxon>
        <taxon>Hexapoda</taxon>
        <taxon>Insecta</taxon>
        <taxon>Pterygota</taxon>
        <taxon>Neoptera</taxon>
        <taxon>Endopterygota</taxon>
        <taxon>Coleoptera</taxon>
        <taxon>Polyphaga</taxon>
        <taxon>Staphyliniformia</taxon>
        <taxon>Silphidae</taxon>
        <taxon>Nicrophorinae</taxon>
        <taxon>Nicrophorus</taxon>
    </lineage>
</organism>
<feature type="compositionally biased region" description="Polar residues" evidence="1">
    <location>
        <begin position="1145"/>
        <end position="1161"/>
    </location>
</feature>
<dbReference type="PANTHER" id="PTHR12607">
    <property type="entry name" value="ADENOMATOUS POLYPOSIS COLI PROTEIN FAMILY"/>
    <property type="match status" value="1"/>
</dbReference>
<protein>
    <submittedName>
        <fullName evidence="3 4">Adenomatous polyposis coli protein-like</fullName>
    </submittedName>
</protein>
<feature type="compositionally biased region" description="Basic and acidic residues" evidence="1">
    <location>
        <begin position="518"/>
        <end position="533"/>
    </location>
</feature>
<dbReference type="Pfam" id="PF05923">
    <property type="entry name" value="APC_r"/>
    <property type="match status" value="4"/>
</dbReference>
<keyword evidence="2" id="KW-1185">Reference proteome</keyword>
<sequence length="1189" mass="132345">MKLLLLDNMQQHQDEEDTTAGTVSAEVNDNETEAPSMSFKLLRNDALVDNHYNGVWPIDWNADAEINLDQQSIRSFASSSGEAPSEWVFGSSKQDFKKSCEEFELEDDAVYIRLTKRDSASDLCTGFAGMSINQENEKPGTYAETDLDLPTNYSLRYAEDDSDVDDLSKEEYVADTVKAYCTEGTPYETPFNFSNSTSMSDLRIEKPINYCEEGTPGCFSRISSCGSLNSAGKEGTEAVQEEEKKDVKLPSPHEATKAVTFADDYAEQTPLMFSRSSSLESLGSIEETHSIHDDRSSIISDFSRLPSGIISPSDLPDSPTQTVPQSPKHFRNNNNNFVDYASTSRNIFAESGRSSLQKNSVFEDNVTKFKEESTPLQFSTATSISDLTIDDPDEQALGNDFKESFNLQSIKESTEKLFSEDEDDECGGIQFSMYRQSKVSSKPVPVYSDNTRNYYTEDTPAVLSHAGSQSDLSVLSMKTDNKSSGDFLSDLSSDDDEESNKLLAQCIKSGMPKPKAPQKVDYRGNENSASKKVEYRSNDYSGDKKFQSTECKDEMTYFGVENSPCPYSLRSSLSDLTVDGSIVGLVRTLGDGESSPSKSGPLSPLSNDSFGSIEGEQALLEQCINSGMPKRRPEPSNVRMEPERLEMTSGRLQSIAEGHEKEDFSENEEEALLANCIRLGMQRQTKGSATKKPVDDLSHEEDDMIQKCIQMGMRKKQMMKSPMKHTKIRNNDNLLPPTTSQTKQSRHEFDDDNDFLDERTKSGMPSAKREGGLLSLENRAIELNSIEECDELDISSEYDDDLLAQCIQSGMAKAKNAQKSKNCMQPLVQDTVQTRYEEFCRGMNETDDEFDLSAEFDGTLLDECIKSGMPKPKMEVTNFLEEDEFNSSGEFDEALLAECIKSGMPKAKGNVKIHVNNDKHFDGGSVIQKLQKLSLTYEEDCIPTENRESKLIEENVLDSSGEFDEALLAECIKSGMPKSKREPKLLNNGPESSKVLEESLRTRHRMPNGNIQNTAEVEDKIVLRDDDDLDLSEEIDEALLAECIKSGMPKAKNEKTCPVSEDKNHQRNEDLHDESGEFDEALLAECIKSGMPKAKIEKAPPAAVKVEQIVLDKVAPKVDKRINTGLGKSEQITTKNKDDQKIEASKNQTSESVSNGNTSQFSLKSKLKALKSKVTHRLKHNLKISNRKG</sequence>
<gene>
    <name evidence="3 4" type="primary">LOC108562208</name>
</gene>
<dbReference type="InterPro" id="IPR009223">
    <property type="entry name" value="APC_rpt"/>
</dbReference>
<feature type="compositionally biased region" description="Basic and acidic residues" evidence="1">
    <location>
        <begin position="756"/>
        <end position="769"/>
    </location>
</feature>
<proteinExistence type="predicted"/>
<feature type="region of interest" description="Disordered" evidence="1">
    <location>
        <begin position="625"/>
        <end position="647"/>
    </location>
</feature>
<feature type="region of interest" description="Disordered" evidence="1">
    <location>
        <begin position="310"/>
        <end position="334"/>
    </location>
</feature>
<name>A0ABM1MN14_NICVS</name>
<feature type="region of interest" description="Disordered" evidence="1">
    <location>
        <begin position="508"/>
        <end position="533"/>
    </location>
</feature>
<feature type="compositionally biased region" description="Basic and acidic residues" evidence="1">
    <location>
        <begin position="1051"/>
        <end position="1070"/>
    </location>
</feature>
<feature type="region of interest" description="Disordered" evidence="1">
    <location>
        <begin position="727"/>
        <end position="769"/>
    </location>
</feature>
<evidence type="ECO:0000256" key="1">
    <source>
        <dbReference type="SAM" id="MobiDB-lite"/>
    </source>
</evidence>
<evidence type="ECO:0000313" key="4">
    <source>
        <dbReference type="RefSeq" id="XP_017775964.1"/>
    </source>
</evidence>
<dbReference type="GeneID" id="108562208"/>
<feature type="compositionally biased region" description="Basic and acidic residues" evidence="1">
    <location>
        <begin position="1135"/>
        <end position="1144"/>
    </location>
</feature>
<feature type="region of interest" description="Disordered" evidence="1">
    <location>
        <begin position="1050"/>
        <end position="1070"/>
    </location>
</feature>